<keyword evidence="3" id="KW-0444">Lipid biosynthesis</keyword>
<comment type="subcellular location">
    <subcellularLocation>
        <location evidence="1">Membrane</location>
        <topology evidence="1">Multi-pass membrane protein</topology>
    </subcellularLocation>
</comment>
<keyword evidence="5" id="KW-0276">Fatty acid metabolism</keyword>
<accession>A0ABW4Z936</accession>
<evidence type="ECO:0000313" key="15">
    <source>
        <dbReference type="Proteomes" id="UP001597389"/>
    </source>
</evidence>
<keyword evidence="15" id="KW-1185">Reference proteome</keyword>
<evidence type="ECO:0000256" key="6">
    <source>
        <dbReference type="ARBA" id="ARBA00022989"/>
    </source>
</evidence>
<feature type="transmembrane region" description="Helical" evidence="12">
    <location>
        <begin position="12"/>
        <end position="33"/>
    </location>
</feature>
<feature type="transmembrane region" description="Helical" evidence="12">
    <location>
        <begin position="184"/>
        <end position="207"/>
    </location>
</feature>
<proteinExistence type="inferred from homology"/>
<protein>
    <submittedName>
        <fullName evidence="14">Acyl-CoA desaturase</fullName>
    </submittedName>
</protein>
<organism evidence="14 15">
    <name type="scientific">Rubritalea tangerina</name>
    <dbReference type="NCBI Taxonomy" id="430798"/>
    <lineage>
        <taxon>Bacteria</taxon>
        <taxon>Pseudomonadati</taxon>
        <taxon>Verrucomicrobiota</taxon>
        <taxon>Verrucomicrobiia</taxon>
        <taxon>Verrucomicrobiales</taxon>
        <taxon>Rubritaleaceae</taxon>
        <taxon>Rubritalea</taxon>
    </lineage>
</organism>
<dbReference type="InterPro" id="IPR009160">
    <property type="entry name" value="Acyl-CoA_deSatase_haem/ster-bd"/>
</dbReference>
<comment type="similarity">
    <text evidence="2">Belongs to the fatty acid desaturase type 2 family.</text>
</comment>
<reference evidence="15" key="1">
    <citation type="journal article" date="2019" name="Int. J. Syst. Evol. Microbiol.">
        <title>The Global Catalogue of Microorganisms (GCM) 10K type strain sequencing project: providing services to taxonomists for standard genome sequencing and annotation.</title>
        <authorList>
            <consortium name="The Broad Institute Genomics Platform"/>
            <consortium name="The Broad Institute Genome Sequencing Center for Infectious Disease"/>
            <person name="Wu L."/>
            <person name="Ma J."/>
        </authorList>
    </citation>
    <scope>NUCLEOTIDE SEQUENCE [LARGE SCALE GENOMIC DNA]</scope>
    <source>
        <strain evidence="15">CCUG 57942</strain>
    </source>
</reference>
<evidence type="ECO:0000256" key="5">
    <source>
        <dbReference type="ARBA" id="ARBA00022832"/>
    </source>
</evidence>
<feature type="transmembrane region" description="Helical" evidence="12">
    <location>
        <begin position="45"/>
        <end position="65"/>
    </location>
</feature>
<keyword evidence="11" id="KW-0275">Fatty acid biosynthesis</keyword>
<feature type="domain" description="Fatty acid desaturase" evidence="13">
    <location>
        <begin position="49"/>
        <end position="248"/>
    </location>
</feature>
<evidence type="ECO:0000256" key="4">
    <source>
        <dbReference type="ARBA" id="ARBA00022692"/>
    </source>
</evidence>
<feature type="transmembrane region" description="Helical" evidence="12">
    <location>
        <begin position="159"/>
        <end position="178"/>
    </location>
</feature>
<name>A0ABW4Z936_9BACT</name>
<dbReference type="CDD" id="cd03505">
    <property type="entry name" value="Delta9-FADS-like"/>
    <property type="match status" value="1"/>
</dbReference>
<evidence type="ECO:0000256" key="2">
    <source>
        <dbReference type="ARBA" id="ARBA00008749"/>
    </source>
</evidence>
<evidence type="ECO:0000256" key="9">
    <source>
        <dbReference type="ARBA" id="ARBA00023098"/>
    </source>
</evidence>
<dbReference type="EMBL" id="JBHUJB010000028">
    <property type="protein sequence ID" value="MFD2158501.1"/>
    <property type="molecule type" value="Genomic_DNA"/>
</dbReference>
<evidence type="ECO:0000256" key="7">
    <source>
        <dbReference type="ARBA" id="ARBA00023002"/>
    </source>
</evidence>
<keyword evidence="7" id="KW-0560">Oxidoreductase</keyword>
<keyword evidence="4 12" id="KW-0812">Transmembrane</keyword>
<gene>
    <name evidence="14" type="ORF">ACFSW8_06295</name>
</gene>
<dbReference type="Pfam" id="PF00487">
    <property type="entry name" value="FA_desaturase"/>
    <property type="match status" value="1"/>
</dbReference>
<dbReference type="RefSeq" id="WP_377086580.1">
    <property type="nucleotide sequence ID" value="NZ_JBHSJL010000014.1"/>
</dbReference>
<keyword evidence="9" id="KW-0443">Lipid metabolism</keyword>
<dbReference type="PANTHER" id="PTHR11351:SF31">
    <property type="entry name" value="DESATURASE 1, ISOFORM A-RELATED"/>
    <property type="match status" value="1"/>
</dbReference>
<dbReference type="InterPro" id="IPR015876">
    <property type="entry name" value="Acyl-CoA_DS"/>
</dbReference>
<evidence type="ECO:0000313" key="14">
    <source>
        <dbReference type="EMBL" id="MFD2158501.1"/>
    </source>
</evidence>
<comment type="caution">
    <text evidence="14">The sequence shown here is derived from an EMBL/GenBank/DDBJ whole genome shotgun (WGS) entry which is preliminary data.</text>
</comment>
<evidence type="ECO:0000259" key="13">
    <source>
        <dbReference type="Pfam" id="PF00487"/>
    </source>
</evidence>
<evidence type="ECO:0000256" key="3">
    <source>
        <dbReference type="ARBA" id="ARBA00022516"/>
    </source>
</evidence>
<evidence type="ECO:0000256" key="8">
    <source>
        <dbReference type="ARBA" id="ARBA00023004"/>
    </source>
</evidence>
<evidence type="ECO:0000256" key="12">
    <source>
        <dbReference type="SAM" id="Phobius"/>
    </source>
</evidence>
<dbReference type="PRINTS" id="PR00075">
    <property type="entry name" value="FACDDSATRASE"/>
</dbReference>
<keyword evidence="6 12" id="KW-1133">Transmembrane helix</keyword>
<evidence type="ECO:0000256" key="10">
    <source>
        <dbReference type="ARBA" id="ARBA00023136"/>
    </source>
</evidence>
<dbReference type="PANTHER" id="PTHR11351">
    <property type="entry name" value="ACYL-COA DESATURASE"/>
    <property type="match status" value="1"/>
</dbReference>
<keyword evidence="8" id="KW-0408">Iron</keyword>
<dbReference type="InterPro" id="IPR005804">
    <property type="entry name" value="FA_desaturase_dom"/>
</dbReference>
<evidence type="ECO:0000256" key="11">
    <source>
        <dbReference type="ARBA" id="ARBA00023160"/>
    </source>
</evidence>
<keyword evidence="10 12" id="KW-0472">Membrane</keyword>
<dbReference type="Proteomes" id="UP001597389">
    <property type="component" value="Unassembled WGS sequence"/>
</dbReference>
<sequence length="378" mass="43313">MFNDFPFHRVNWKTSLFLIFTTLIAIVGTPWYFMAYDLSAGELLFQLGFCFFFCFATIMSITLGYHRLFSHLSFKAKWPVKLVTLLFGAASFENSALSWASDHRHHHKHVDHDGDPYDISKGFFYAHVGWLLFKLDPMPLQNNVGDLKKDRLVMWQDKWVHLIGLIVGLIIPPLIGYALYGVQGAIGCLILTGFLRIVIVMHCTFFINSLCHTIGKQPYNSGNSARDSAIMALFTCGEGYHNYHHAFQHDYRNGVKPWQFDPTKWMIWILAKLGLVSNLRRVPQEKILLAEMREAQRLLEQKRVKAGIDQAEESCPLRQRAEEILEGFSTTITERYSQVEEALASKVELSKAKLIEIESDIHNVVKKISKFKPSLAGK</sequence>
<dbReference type="PIRSF" id="PIRSF000345">
    <property type="entry name" value="OLE1"/>
    <property type="match status" value="1"/>
</dbReference>
<evidence type="ECO:0000256" key="1">
    <source>
        <dbReference type="ARBA" id="ARBA00004141"/>
    </source>
</evidence>